<evidence type="ECO:0000313" key="3">
    <source>
        <dbReference type="Proteomes" id="UP000260790"/>
    </source>
</evidence>
<comment type="caution">
    <text evidence="2">The sequence shown here is derived from an EMBL/GenBank/DDBJ whole genome shotgun (WGS) entry which is preliminary data.</text>
</comment>
<gene>
    <name evidence="2" type="ORF">DXD09_00250</name>
</gene>
<keyword evidence="1" id="KW-0812">Transmembrane</keyword>
<name>A0A8B2Z9L4_9LACO</name>
<proteinExistence type="predicted"/>
<accession>A0A8B2Z9L4</accession>
<dbReference type="AlphaFoldDB" id="A0A8B2Z9L4"/>
<keyword evidence="1" id="KW-0472">Membrane</keyword>
<organism evidence="2 3">
    <name type="scientific">Ligilactobacillus ruminis</name>
    <dbReference type="NCBI Taxonomy" id="1623"/>
    <lineage>
        <taxon>Bacteria</taxon>
        <taxon>Bacillati</taxon>
        <taxon>Bacillota</taxon>
        <taxon>Bacilli</taxon>
        <taxon>Lactobacillales</taxon>
        <taxon>Lactobacillaceae</taxon>
        <taxon>Ligilactobacillus</taxon>
    </lineage>
</organism>
<dbReference type="Proteomes" id="UP000260790">
    <property type="component" value="Unassembled WGS sequence"/>
</dbReference>
<reference evidence="2 3" key="1">
    <citation type="submission" date="2018-08" db="EMBL/GenBank/DDBJ databases">
        <title>A genome reference for cultivated species of the human gut microbiota.</title>
        <authorList>
            <person name="Zou Y."/>
            <person name="Xue W."/>
            <person name="Luo G."/>
        </authorList>
    </citation>
    <scope>NUCLEOTIDE SEQUENCE [LARGE SCALE GENOMIC DNA]</scope>
    <source>
        <strain evidence="2 3">TF10-9AT</strain>
    </source>
</reference>
<sequence>MSETIWIMVKHGKHLTDVNKWAFIKRSQRKRYQKHIATFVAYNYVVFRGYCVYIMKVDNDYT</sequence>
<feature type="transmembrane region" description="Helical" evidence="1">
    <location>
        <begin position="36"/>
        <end position="55"/>
    </location>
</feature>
<keyword evidence="1" id="KW-1133">Transmembrane helix</keyword>
<protein>
    <submittedName>
        <fullName evidence="2">Uncharacterized protein</fullName>
    </submittedName>
</protein>
<evidence type="ECO:0000256" key="1">
    <source>
        <dbReference type="SAM" id="Phobius"/>
    </source>
</evidence>
<evidence type="ECO:0000313" key="2">
    <source>
        <dbReference type="EMBL" id="RGK48205.1"/>
    </source>
</evidence>
<dbReference type="EMBL" id="QSQR01000001">
    <property type="protein sequence ID" value="RGK48205.1"/>
    <property type="molecule type" value="Genomic_DNA"/>
</dbReference>